<dbReference type="AlphaFoldDB" id="A0A5B7ELV8"/>
<name>A0A5B7ELV8_PORTR</name>
<evidence type="ECO:0000313" key="2">
    <source>
        <dbReference type="Proteomes" id="UP000324222"/>
    </source>
</evidence>
<evidence type="ECO:0000313" key="1">
    <source>
        <dbReference type="EMBL" id="MPC34149.1"/>
    </source>
</evidence>
<dbReference type="Proteomes" id="UP000324222">
    <property type="component" value="Unassembled WGS sequence"/>
</dbReference>
<protein>
    <submittedName>
        <fullName evidence="1">Uncharacterized protein</fullName>
    </submittedName>
</protein>
<organism evidence="1 2">
    <name type="scientific">Portunus trituberculatus</name>
    <name type="common">Swimming crab</name>
    <name type="synonym">Neptunus trituberculatus</name>
    <dbReference type="NCBI Taxonomy" id="210409"/>
    <lineage>
        <taxon>Eukaryota</taxon>
        <taxon>Metazoa</taxon>
        <taxon>Ecdysozoa</taxon>
        <taxon>Arthropoda</taxon>
        <taxon>Crustacea</taxon>
        <taxon>Multicrustacea</taxon>
        <taxon>Malacostraca</taxon>
        <taxon>Eumalacostraca</taxon>
        <taxon>Eucarida</taxon>
        <taxon>Decapoda</taxon>
        <taxon>Pleocyemata</taxon>
        <taxon>Brachyura</taxon>
        <taxon>Eubrachyura</taxon>
        <taxon>Portunoidea</taxon>
        <taxon>Portunidae</taxon>
        <taxon>Portuninae</taxon>
        <taxon>Portunus</taxon>
    </lineage>
</organism>
<gene>
    <name evidence="1" type="ORF">E2C01_027528</name>
</gene>
<dbReference type="EMBL" id="VSRR010002995">
    <property type="protein sequence ID" value="MPC34149.1"/>
    <property type="molecule type" value="Genomic_DNA"/>
</dbReference>
<reference evidence="1 2" key="1">
    <citation type="submission" date="2019-05" db="EMBL/GenBank/DDBJ databases">
        <title>Another draft genome of Portunus trituberculatus and its Hox gene families provides insights of decapod evolution.</title>
        <authorList>
            <person name="Jeong J.-H."/>
            <person name="Song I."/>
            <person name="Kim S."/>
            <person name="Choi T."/>
            <person name="Kim D."/>
            <person name="Ryu S."/>
            <person name="Kim W."/>
        </authorList>
    </citation>
    <scope>NUCLEOTIDE SEQUENCE [LARGE SCALE GENOMIC DNA]</scope>
    <source>
        <tissue evidence="1">Muscle</tissue>
    </source>
</reference>
<proteinExistence type="predicted"/>
<keyword evidence="2" id="KW-1185">Reference proteome</keyword>
<comment type="caution">
    <text evidence="1">The sequence shown here is derived from an EMBL/GenBank/DDBJ whole genome shotgun (WGS) entry which is preliminary data.</text>
</comment>
<accession>A0A5B7ELV8</accession>
<sequence length="30" mass="3379">MVSVGLGRCLHVGSNPTTYHSEPMPFVEWF</sequence>